<dbReference type="Pfam" id="PF01425">
    <property type="entry name" value="Amidase"/>
    <property type="match status" value="1"/>
</dbReference>
<dbReference type="PANTHER" id="PTHR43372">
    <property type="entry name" value="FATTY-ACID AMIDE HYDROLASE"/>
    <property type="match status" value="1"/>
</dbReference>
<dbReference type="InterPro" id="IPR052739">
    <property type="entry name" value="FAAH2"/>
</dbReference>
<name>A0A328B0U1_9CAUL</name>
<dbReference type="GO" id="GO:0012505">
    <property type="term" value="C:endomembrane system"/>
    <property type="evidence" value="ECO:0007669"/>
    <property type="project" value="TreeGrafter"/>
</dbReference>
<evidence type="ECO:0000259" key="1">
    <source>
        <dbReference type="Pfam" id="PF01425"/>
    </source>
</evidence>
<organism evidence="2 3">
    <name type="scientific">Phenylobacterium hankyongense</name>
    <dbReference type="NCBI Taxonomy" id="1813876"/>
    <lineage>
        <taxon>Bacteria</taxon>
        <taxon>Pseudomonadati</taxon>
        <taxon>Pseudomonadota</taxon>
        <taxon>Alphaproteobacteria</taxon>
        <taxon>Caulobacterales</taxon>
        <taxon>Caulobacteraceae</taxon>
        <taxon>Phenylobacterium</taxon>
    </lineage>
</organism>
<evidence type="ECO:0000313" key="3">
    <source>
        <dbReference type="Proteomes" id="UP000249842"/>
    </source>
</evidence>
<dbReference type="EMBL" id="QFYP01000001">
    <property type="protein sequence ID" value="RAK59536.1"/>
    <property type="molecule type" value="Genomic_DNA"/>
</dbReference>
<dbReference type="InterPro" id="IPR036928">
    <property type="entry name" value="AS_sf"/>
</dbReference>
<keyword evidence="3" id="KW-1185">Reference proteome</keyword>
<evidence type="ECO:0000313" key="2">
    <source>
        <dbReference type="EMBL" id="RAK59536.1"/>
    </source>
</evidence>
<dbReference type="Gene3D" id="3.90.1300.10">
    <property type="entry name" value="Amidase signature (AS) domain"/>
    <property type="match status" value="1"/>
</dbReference>
<dbReference type="OrthoDB" id="9814821at2"/>
<proteinExistence type="predicted"/>
<sequence>MAEVLKLDATGQLAALAGNRVSAVELLKAALARHEQTHGQLNAVVAIDLERALERARAIDDARAKDMPLGPLAGLPMTVKDTFDVIGMPATSGLETYRRRKAEDAVVVAHTRAAGAVIWGKTNVPVLAGDWQSFNSLYGTTNNPWDLERTPGGSSGGAAAALAAGVTALEIGSDIGGSLRVPANFCGVFSHKPTWGLVTQHGHVPPRPGSWVERDLNVVGPLARSARDLRLLLAVMQNGPLAPKAPPADLKGARIALWLDEPSFALDAEVRAVLEAFAADLAHAGAEVTPIPSPLDMPVLVGAYHTLLGGILGEDLPPRVVRGMELMRGPARWAMKRGADPLSRSAMILAYTATHREWMAADAVRARLRHQIGELFGRFDVILAPISPVVAFPHNHRPFEKRKLLCSNGQTIPYNSMLNWIALATALGLPATVVPAGISQTGMPVGAQLIGPLAGDARTLALAQAIDENVRGFTPPEMMR</sequence>
<dbReference type="Proteomes" id="UP000249842">
    <property type="component" value="Unassembled WGS sequence"/>
</dbReference>
<accession>A0A328B0U1</accession>
<feature type="domain" description="Amidase" evidence="1">
    <location>
        <begin position="25"/>
        <end position="460"/>
    </location>
</feature>
<dbReference type="RefSeq" id="WP_111456829.1">
    <property type="nucleotide sequence ID" value="NZ_QFYP01000001.1"/>
</dbReference>
<comment type="caution">
    <text evidence="2">The sequence shown here is derived from an EMBL/GenBank/DDBJ whole genome shotgun (WGS) entry which is preliminary data.</text>
</comment>
<reference evidence="3" key="1">
    <citation type="submission" date="2018-05" db="EMBL/GenBank/DDBJ databases">
        <authorList>
            <person name="Li X."/>
        </authorList>
    </citation>
    <scope>NUCLEOTIDE SEQUENCE [LARGE SCALE GENOMIC DNA]</scope>
    <source>
        <strain evidence="3">HKS-05</strain>
    </source>
</reference>
<dbReference type="PANTHER" id="PTHR43372:SF4">
    <property type="entry name" value="FATTY-ACID AMIDE HYDROLASE 2"/>
    <property type="match status" value="1"/>
</dbReference>
<dbReference type="SUPFAM" id="SSF75304">
    <property type="entry name" value="Amidase signature (AS) enzymes"/>
    <property type="match status" value="1"/>
</dbReference>
<gene>
    <name evidence="2" type="ORF">DJ021_06835</name>
</gene>
<protein>
    <submittedName>
        <fullName evidence="2">Amidase</fullName>
    </submittedName>
</protein>
<dbReference type="InterPro" id="IPR023631">
    <property type="entry name" value="Amidase_dom"/>
</dbReference>
<dbReference type="AlphaFoldDB" id="A0A328B0U1"/>